<dbReference type="GO" id="GO:0016020">
    <property type="term" value="C:membrane"/>
    <property type="evidence" value="ECO:0007669"/>
    <property type="project" value="UniProtKB-SubCell"/>
</dbReference>
<evidence type="ECO:0000256" key="5">
    <source>
        <dbReference type="ARBA" id="ARBA00023136"/>
    </source>
</evidence>
<dbReference type="GO" id="GO:0022857">
    <property type="term" value="F:transmembrane transporter activity"/>
    <property type="evidence" value="ECO:0007669"/>
    <property type="project" value="InterPro"/>
</dbReference>
<keyword evidence="2" id="KW-0813">Transport</keyword>
<evidence type="ECO:0000313" key="7">
    <source>
        <dbReference type="EMBL" id="EXK23854.1"/>
    </source>
</evidence>
<evidence type="ECO:0000256" key="2">
    <source>
        <dbReference type="ARBA" id="ARBA00022448"/>
    </source>
</evidence>
<dbReference type="AlphaFoldDB" id="W9YWB2"/>
<feature type="transmembrane region" description="Helical" evidence="6">
    <location>
        <begin position="137"/>
        <end position="157"/>
    </location>
</feature>
<dbReference type="PANTHER" id="PTHR45649:SF1">
    <property type="entry name" value="TRANSPORTER, PUTATIVE (EUROFUNG)-RELATED"/>
    <property type="match status" value="1"/>
</dbReference>
<dbReference type="InterPro" id="IPR002293">
    <property type="entry name" value="AA/rel_permease1"/>
</dbReference>
<evidence type="ECO:0000256" key="1">
    <source>
        <dbReference type="ARBA" id="ARBA00004141"/>
    </source>
</evidence>
<organism evidence="7">
    <name type="scientific">Fusarium oxysporum f. sp. melonis 26406</name>
    <dbReference type="NCBI Taxonomy" id="1089452"/>
    <lineage>
        <taxon>Eukaryota</taxon>
        <taxon>Fungi</taxon>
        <taxon>Dikarya</taxon>
        <taxon>Ascomycota</taxon>
        <taxon>Pezizomycotina</taxon>
        <taxon>Sordariomycetes</taxon>
        <taxon>Hypocreomycetidae</taxon>
        <taxon>Hypocreales</taxon>
        <taxon>Nectriaceae</taxon>
        <taxon>Fusarium</taxon>
        <taxon>Fusarium oxysporum species complex</taxon>
    </lineage>
</organism>
<keyword evidence="3 6" id="KW-0812">Transmembrane</keyword>
<protein>
    <recommendedName>
        <fullName evidence="8">Choline transport protein</fullName>
    </recommendedName>
</protein>
<dbReference type="EMBL" id="KI980526">
    <property type="protein sequence ID" value="EXK23854.1"/>
    <property type="molecule type" value="Genomic_DNA"/>
</dbReference>
<gene>
    <name evidence="7" type="ORF">FOMG_19391</name>
</gene>
<name>W9YWB2_FUSOX</name>
<dbReference type="VEuPathDB" id="FungiDB:FOMG_19391"/>
<sequence length="204" mass="21909">MVGMMGNIFAFIGTDAAFHMSEETVNPSVVVPASILLSLNINGTCGFTMIIAVVFCMGNFDEAITSGPSLLGFPYMYIFKQATNSTAGATVMATVIMVLGACAAVSMLASTSRVFWPFARDRGLPFWRILSKVNDRTTVPVWAIAATTTTSVLLSLINVGSPIAFMNVTPLNLLSTPSTLWLLFCFSNYQRLHNASILGSFRPG</sequence>
<dbReference type="Pfam" id="PF13520">
    <property type="entry name" value="AA_permease_2"/>
    <property type="match status" value="1"/>
</dbReference>
<feature type="transmembrane region" description="Helical" evidence="6">
    <location>
        <begin position="91"/>
        <end position="116"/>
    </location>
</feature>
<dbReference type="PANTHER" id="PTHR45649">
    <property type="entry name" value="AMINO-ACID PERMEASE BAT1"/>
    <property type="match status" value="1"/>
</dbReference>
<feature type="transmembrane region" description="Helical" evidence="6">
    <location>
        <begin position="63"/>
        <end position="79"/>
    </location>
</feature>
<feature type="transmembrane region" description="Helical" evidence="6">
    <location>
        <begin position="29"/>
        <end position="56"/>
    </location>
</feature>
<reference evidence="7" key="1">
    <citation type="submission" date="2012-04" db="EMBL/GenBank/DDBJ databases">
        <title>The Genome Sequence of Fusarium oxysporum melonis.</title>
        <authorList>
            <consortium name="The Broad Institute Genome Sequencing Platform"/>
            <person name="Ma L.-J."/>
            <person name="Gale L.R."/>
            <person name="Schwartz D.C."/>
            <person name="Zhou S."/>
            <person name="Corby-Kistler H."/>
            <person name="Young S.K."/>
            <person name="Zeng Q."/>
            <person name="Gargeya S."/>
            <person name="Fitzgerald M."/>
            <person name="Haas B."/>
            <person name="Abouelleil A."/>
            <person name="Alvarado L."/>
            <person name="Arachchi H.M."/>
            <person name="Berlin A."/>
            <person name="Brown A."/>
            <person name="Chapman S.B."/>
            <person name="Chen Z."/>
            <person name="Dunbar C."/>
            <person name="Freedman E."/>
            <person name="Gearin G."/>
            <person name="Goldberg J."/>
            <person name="Griggs A."/>
            <person name="Gujja S."/>
            <person name="Heiman D."/>
            <person name="Howarth C."/>
            <person name="Larson L."/>
            <person name="Lui A."/>
            <person name="MacDonald P.J.P."/>
            <person name="Montmayeur A."/>
            <person name="Murphy C."/>
            <person name="Neiman D."/>
            <person name="Pearson M."/>
            <person name="Priest M."/>
            <person name="Roberts A."/>
            <person name="Saif S."/>
            <person name="Shea T."/>
            <person name="Shenoy N."/>
            <person name="Sisk P."/>
            <person name="Stolte C."/>
            <person name="Sykes S."/>
            <person name="Wortman J."/>
            <person name="Nusbaum C."/>
            <person name="Birren B."/>
        </authorList>
    </citation>
    <scope>NUCLEOTIDE SEQUENCE</scope>
    <source>
        <strain evidence="7">26406</strain>
    </source>
</reference>
<accession>W9YWB2</accession>
<reference evidence="7" key="2">
    <citation type="submission" date="2014-02" db="EMBL/GenBank/DDBJ databases">
        <title>Annotation of the Genome Sequence of Fusarium oxysporum f. sp. melonis 26406.</title>
        <authorList>
            <consortium name="The Broad Institute Genomics Platform"/>
            <person name="Ma L.-J."/>
            <person name="Corby-Kistler H."/>
            <person name="Broz K."/>
            <person name="Gale L.R."/>
            <person name="Jonkers W."/>
            <person name="O'Donnell K."/>
            <person name="Ploetz R."/>
            <person name="Steinberg C."/>
            <person name="Schwartz D.C."/>
            <person name="VanEtten H."/>
            <person name="Zhou S."/>
            <person name="Young S.K."/>
            <person name="Zeng Q."/>
            <person name="Gargeya S."/>
            <person name="Fitzgerald M."/>
            <person name="Abouelleil A."/>
            <person name="Alvarado L."/>
            <person name="Chapman S.B."/>
            <person name="Gainer-Dewar J."/>
            <person name="Goldberg J."/>
            <person name="Griggs A."/>
            <person name="Gujja S."/>
            <person name="Hansen M."/>
            <person name="Howarth C."/>
            <person name="Imamovic A."/>
            <person name="Ireland A."/>
            <person name="Larimer J."/>
            <person name="McCowan C."/>
            <person name="Murphy C."/>
            <person name="Pearson M."/>
            <person name="Poon T.W."/>
            <person name="Priest M."/>
            <person name="Roberts A."/>
            <person name="Saif S."/>
            <person name="Shea T."/>
            <person name="Sykes S."/>
            <person name="Wortman J."/>
            <person name="Nusbaum C."/>
            <person name="Birren B."/>
        </authorList>
    </citation>
    <scope>NUCLEOTIDE SEQUENCE</scope>
    <source>
        <strain evidence="7">26406</strain>
    </source>
</reference>
<comment type="subcellular location">
    <subcellularLocation>
        <location evidence="1">Membrane</location>
        <topology evidence="1">Multi-pass membrane protein</topology>
    </subcellularLocation>
</comment>
<dbReference type="Gene3D" id="1.20.1740.10">
    <property type="entry name" value="Amino acid/polyamine transporter I"/>
    <property type="match status" value="1"/>
</dbReference>
<evidence type="ECO:0008006" key="8">
    <source>
        <dbReference type="Google" id="ProtNLM"/>
    </source>
</evidence>
<keyword evidence="5 6" id="KW-0472">Membrane</keyword>
<keyword evidence="4 6" id="KW-1133">Transmembrane helix</keyword>
<feature type="transmembrane region" description="Helical" evidence="6">
    <location>
        <begin position="163"/>
        <end position="184"/>
    </location>
</feature>
<dbReference type="HOGENOM" id="CLU_1343308_0_0_1"/>
<evidence type="ECO:0000256" key="4">
    <source>
        <dbReference type="ARBA" id="ARBA00022989"/>
    </source>
</evidence>
<proteinExistence type="predicted"/>
<evidence type="ECO:0000256" key="3">
    <source>
        <dbReference type="ARBA" id="ARBA00022692"/>
    </source>
</evidence>
<dbReference type="Proteomes" id="UP000030703">
    <property type="component" value="Unassembled WGS sequence"/>
</dbReference>
<evidence type="ECO:0000256" key="6">
    <source>
        <dbReference type="SAM" id="Phobius"/>
    </source>
</evidence>